<keyword evidence="4 5" id="KW-0472">Membrane</keyword>
<dbReference type="EMBL" id="JAFBEC010000001">
    <property type="protein sequence ID" value="MBM7631302.1"/>
    <property type="molecule type" value="Genomic_DNA"/>
</dbReference>
<accession>A0ABS2P7K7</accession>
<reference evidence="7 8" key="1">
    <citation type="submission" date="2021-01" db="EMBL/GenBank/DDBJ databases">
        <title>Genomic Encyclopedia of Type Strains, Phase IV (KMG-IV): sequencing the most valuable type-strain genomes for metagenomic binning, comparative biology and taxonomic classification.</title>
        <authorList>
            <person name="Goeker M."/>
        </authorList>
    </citation>
    <scope>NUCLEOTIDE SEQUENCE [LARGE SCALE GENOMIC DNA]</scope>
    <source>
        <strain evidence="7 8">DSM 25540</strain>
    </source>
</reference>
<dbReference type="RefSeq" id="WP_204695458.1">
    <property type="nucleotide sequence ID" value="NZ_JAFBEC010000001.1"/>
</dbReference>
<evidence type="ECO:0000256" key="5">
    <source>
        <dbReference type="SAM" id="Phobius"/>
    </source>
</evidence>
<protein>
    <submittedName>
        <fullName evidence="7">O-antigen ligase</fullName>
    </submittedName>
</protein>
<evidence type="ECO:0000256" key="4">
    <source>
        <dbReference type="ARBA" id="ARBA00023136"/>
    </source>
</evidence>
<name>A0ABS2P7K7_9BACL</name>
<feature type="transmembrane region" description="Helical" evidence="5">
    <location>
        <begin position="258"/>
        <end position="281"/>
    </location>
</feature>
<comment type="caution">
    <text evidence="7">The sequence shown here is derived from an EMBL/GenBank/DDBJ whole genome shotgun (WGS) entry which is preliminary data.</text>
</comment>
<dbReference type="Proteomes" id="UP000741863">
    <property type="component" value="Unassembled WGS sequence"/>
</dbReference>
<evidence type="ECO:0000256" key="3">
    <source>
        <dbReference type="ARBA" id="ARBA00022989"/>
    </source>
</evidence>
<keyword evidence="8" id="KW-1185">Reference proteome</keyword>
<organism evidence="7 8">
    <name type="scientific">Geomicrobium sediminis</name>
    <dbReference type="NCBI Taxonomy" id="1347788"/>
    <lineage>
        <taxon>Bacteria</taxon>
        <taxon>Bacillati</taxon>
        <taxon>Bacillota</taxon>
        <taxon>Bacilli</taxon>
        <taxon>Bacillales</taxon>
        <taxon>Geomicrobium</taxon>
    </lineage>
</organism>
<feature type="transmembrane region" description="Helical" evidence="5">
    <location>
        <begin position="301"/>
        <end position="323"/>
    </location>
</feature>
<proteinExistence type="predicted"/>
<dbReference type="InterPro" id="IPR007016">
    <property type="entry name" value="O-antigen_ligase-rel_domated"/>
</dbReference>
<feature type="transmembrane region" description="Helical" evidence="5">
    <location>
        <begin position="354"/>
        <end position="381"/>
    </location>
</feature>
<feature type="transmembrane region" description="Helical" evidence="5">
    <location>
        <begin position="132"/>
        <end position="155"/>
    </location>
</feature>
<feature type="transmembrane region" description="Helical" evidence="5">
    <location>
        <begin position="185"/>
        <end position="202"/>
    </location>
</feature>
<feature type="transmembrane region" description="Helical" evidence="5">
    <location>
        <begin position="76"/>
        <end position="94"/>
    </location>
</feature>
<keyword evidence="7" id="KW-0436">Ligase</keyword>
<feature type="transmembrane region" description="Helical" evidence="5">
    <location>
        <begin position="214"/>
        <end position="246"/>
    </location>
</feature>
<dbReference type="GO" id="GO:0016874">
    <property type="term" value="F:ligase activity"/>
    <property type="evidence" value="ECO:0007669"/>
    <property type="project" value="UniProtKB-KW"/>
</dbReference>
<evidence type="ECO:0000256" key="2">
    <source>
        <dbReference type="ARBA" id="ARBA00022692"/>
    </source>
</evidence>
<feature type="domain" description="O-antigen ligase-related" evidence="6">
    <location>
        <begin position="220"/>
        <end position="370"/>
    </location>
</feature>
<dbReference type="PANTHER" id="PTHR37422">
    <property type="entry name" value="TEICHURONIC ACID BIOSYNTHESIS PROTEIN TUAE"/>
    <property type="match status" value="1"/>
</dbReference>
<dbReference type="PANTHER" id="PTHR37422:SF13">
    <property type="entry name" value="LIPOPOLYSACCHARIDE BIOSYNTHESIS PROTEIN PA4999-RELATED"/>
    <property type="match status" value="1"/>
</dbReference>
<keyword evidence="3 5" id="KW-1133">Transmembrane helix</keyword>
<keyword evidence="2 5" id="KW-0812">Transmembrane</keyword>
<comment type="subcellular location">
    <subcellularLocation>
        <location evidence="1">Membrane</location>
        <topology evidence="1">Multi-pass membrane protein</topology>
    </subcellularLocation>
</comment>
<feature type="transmembrane region" description="Helical" evidence="5">
    <location>
        <begin position="393"/>
        <end position="412"/>
    </location>
</feature>
<evidence type="ECO:0000256" key="1">
    <source>
        <dbReference type="ARBA" id="ARBA00004141"/>
    </source>
</evidence>
<evidence type="ECO:0000313" key="8">
    <source>
        <dbReference type="Proteomes" id="UP000741863"/>
    </source>
</evidence>
<feature type="transmembrane region" description="Helical" evidence="5">
    <location>
        <begin position="418"/>
        <end position="435"/>
    </location>
</feature>
<gene>
    <name evidence="7" type="ORF">JOD17_000393</name>
</gene>
<evidence type="ECO:0000259" key="6">
    <source>
        <dbReference type="Pfam" id="PF04932"/>
    </source>
</evidence>
<feature type="transmembrane region" description="Helical" evidence="5">
    <location>
        <begin position="12"/>
        <end position="32"/>
    </location>
</feature>
<dbReference type="InterPro" id="IPR051533">
    <property type="entry name" value="WaaL-like"/>
</dbReference>
<evidence type="ECO:0000313" key="7">
    <source>
        <dbReference type="EMBL" id="MBM7631302.1"/>
    </source>
</evidence>
<feature type="transmembrane region" description="Helical" evidence="5">
    <location>
        <begin position="38"/>
        <end position="60"/>
    </location>
</feature>
<feature type="transmembrane region" description="Helical" evidence="5">
    <location>
        <begin position="100"/>
        <end position="120"/>
    </location>
</feature>
<sequence length="447" mass="50791">MNIFAYPKEKANQLALTGVLLLVFWTTINLLFTRVWSIFPGVVGYLGEALLVALLGYVLFHPELGRKHIWTKLKNPINFSFLLFVAFAFVSMFLNNVPFAQGIFGLRALFQFVLLVIIVLMLDIPTTWVKKLFYLIIGMAFVQSVVGIFQVILGIPLPLHNMEERRSVAIGEEIRAFGFMDSSNTLAGFLLVAVLLIVLYLFMYRAEVPKKHKVILLSMLAVMLLALTLTFSRQAFLALIGCLGLIGLLFRHNKTFRIMLITSVGLGVLFVIGYGLALLFLEGFAQRNFYTFDFERNYRVLMAFAGLQVFMFSPVIGVGPGMFGSNAAFVFDSPFHQFMYDMLPVLMTTVDNNALAVFVEYGVIGTVLFLFLFWSIFRWMFKLSDSVNPAVRWLSVFVITYGIAFLLMGLLSTAWENHPLSIFFWLFLGIVLNWHQNNRHVTKEESV</sequence>
<dbReference type="Pfam" id="PF04932">
    <property type="entry name" value="Wzy_C"/>
    <property type="match status" value="1"/>
</dbReference>